<evidence type="ECO:0000259" key="1">
    <source>
        <dbReference type="PROSITE" id="PS51186"/>
    </source>
</evidence>
<dbReference type="InterPro" id="IPR000182">
    <property type="entry name" value="GNAT_dom"/>
</dbReference>
<dbReference type="STRING" id="587636.SAMN05216199_2156"/>
<dbReference type="PROSITE" id="PS51186">
    <property type="entry name" value="GNAT"/>
    <property type="match status" value="1"/>
</dbReference>
<dbReference type="EMBL" id="FOHB01000003">
    <property type="protein sequence ID" value="SES13966.1"/>
    <property type="molecule type" value="Genomic_DNA"/>
</dbReference>
<dbReference type="AlphaFoldDB" id="A0A1H9UWZ9"/>
<dbReference type="InterPro" id="IPR016181">
    <property type="entry name" value="Acyl_CoA_acyltransferase"/>
</dbReference>
<organism evidence="2 3">
    <name type="scientific">Pedococcus cremeus</name>
    <dbReference type="NCBI Taxonomy" id="587636"/>
    <lineage>
        <taxon>Bacteria</taxon>
        <taxon>Bacillati</taxon>
        <taxon>Actinomycetota</taxon>
        <taxon>Actinomycetes</taxon>
        <taxon>Micrococcales</taxon>
        <taxon>Intrasporangiaceae</taxon>
        <taxon>Pedococcus</taxon>
    </lineage>
</organism>
<gene>
    <name evidence="2" type="ORF">SAMN05216199_2156</name>
</gene>
<keyword evidence="3" id="KW-1185">Reference proteome</keyword>
<dbReference type="SUPFAM" id="SSF55729">
    <property type="entry name" value="Acyl-CoA N-acyltransferases (Nat)"/>
    <property type="match status" value="1"/>
</dbReference>
<feature type="domain" description="N-acetyltransferase" evidence="1">
    <location>
        <begin position="21"/>
        <end position="158"/>
    </location>
</feature>
<proteinExistence type="predicted"/>
<reference evidence="3" key="1">
    <citation type="submission" date="2016-10" db="EMBL/GenBank/DDBJ databases">
        <authorList>
            <person name="Varghese N."/>
            <person name="Submissions S."/>
        </authorList>
    </citation>
    <scope>NUCLEOTIDE SEQUENCE [LARGE SCALE GENOMIC DNA]</scope>
    <source>
        <strain evidence="3">CGMCC 1.6963</strain>
    </source>
</reference>
<dbReference type="Gene3D" id="3.40.630.30">
    <property type="match status" value="1"/>
</dbReference>
<name>A0A1H9UWZ9_9MICO</name>
<evidence type="ECO:0000313" key="2">
    <source>
        <dbReference type="EMBL" id="SES13966.1"/>
    </source>
</evidence>
<dbReference type="Pfam" id="PF13673">
    <property type="entry name" value="Acetyltransf_10"/>
    <property type="match status" value="1"/>
</dbReference>
<dbReference type="GO" id="GO:0016747">
    <property type="term" value="F:acyltransferase activity, transferring groups other than amino-acyl groups"/>
    <property type="evidence" value="ECO:0007669"/>
    <property type="project" value="InterPro"/>
</dbReference>
<sequence length="158" mass="17283">MAGELPVRPAGLAPAHDVRVAAFAELSAETAYRLWALRAEVFVVEQDCPYLDLDGRDLEPATRHLWVEREGLPVATLRLLDDGDRLRIGRVATRTDARGDGLAAGLVTEALALAGEREVVLDAQSHLVDWYERFGFVPNGRGFVEDGIPHTPMSRPGT</sequence>
<dbReference type="RefSeq" id="WP_245735722.1">
    <property type="nucleotide sequence ID" value="NZ_FOHB01000003.1"/>
</dbReference>
<evidence type="ECO:0000313" key="3">
    <source>
        <dbReference type="Proteomes" id="UP000199019"/>
    </source>
</evidence>
<protein>
    <submittedName>
        <fullName evidence="2">ElaA protein</fullName>
    </submittedName>
</protein>
<accession>A0A1H9UWZ9</accession>
<dbReference type="Proteomes" id="UP000199019">
    <property type="component" value="Unassembled WGS sequence"/>
</dbReference>